<proteinExistence type="predicted"/>
<sequence>MGDFDLRRRDRPIYAESHYCRERRGAIVGVRETPTQTYPGEQPNAARFVAFIDTSLSPSNVPWPSSARANCLPLPPPLHSQGLISELSEDSDDVSHHQHMISKPPLPWPAPTSLRLVPHVPNTALESRQVPLYRTTIIQIAHEAAALLPTSGMFVVGTQDVRGEDGRLWPLGLLVLEDINREIGEGLLKLREMVTAVPEGYQKDRKKVLTKEDAMGEGCVLDEEATGTIKHLPIVHAIYLIFVKHVLGDDVNAGK</sequence>
<dbReference type="AlphaFoldDB" id="A0A433QT44"/>
<name>A0A433QT44_9FUNG</name>
<keyword evidence="2" id="KW-1185">Reference proteome</keyword>
<protein>
    <submittedName>
        <fullName evidence="1">Uncharacterized protein</fullName>
    </submittedName>
</protein>
<comment type="caution">
    <text evidence="1">The sequence shown here is derived from an EMBL/GenBank/DDBJ whole genome shotgun (WGS) entry which is preliminary data.</text>
</comment>
<dbReference type="Proteomes" id="UP000274822">
    <property type="component" value="Unassembled WGS sequence"/>
</dbReference>
<gene>
    <name evidence="1" type="ORF">BC938DRAFT_473650</name>
</gene>
<organism evidence="1 2">
    <name type="scientific">Jimgerdemannia flammicorona</name>
    <dbReference type="NCBI Taxonomy" id="994334"/>
    <lineage>
        <taxon>Eukaryota</taxon>
        <taxon>Fungi</taxon>
        <taxon>Fungi incertae sedis</taxon>
        <taxon>Mucoromycota</taxon>
        <taxon>Mucoromycotina</taxon>
        <taxon>Endogonomycetes</taxon>
        <taxon>Endogonales</taxon>
        <taxon>Endogonaceae</taxon>
        <taxon>Jimgerdemannia</taxon>
    </lineage>
</organism>
<reference evidence="1 2" key="1">
    <citation type="journal article" date="2018" name="New Phytol.">
        <title>Phylogenomics of Endogonaceae and evolution of mycorrhizas within Mucoromycota.</title>
        <authorList>
            <person name="Chang Y."/>
            <person name="Desiro A."/>
            <person name="Na H."/>
            <person name="Sandor L."/>
            <person name="Lipzen A."/>
            <person name="Clum A."/>
            <person name="Barry K."/>
            <person name="Grigoriev I.V."/>
            <person name="Martin F.M."/>
            <person name="Stajich J.E."/>
            <person name="Smith M.E."/>
            <person name="Bonito G."/>
            <person name="Spatafora J.W."/>
        </authorList>
    </citation>
    <scope>NUCLEOTIDE SEQUENCE [LARGE SCALE GENOMIC DNA]</scope>
    <source>
        <strain evidence="1 2">AD002</strain>
    </source>
</reference>
<accession>A0A433QT44</accession>
<evidence type="ECO:0000313" key="1">
    <source>
        <dbReference type="EMBL" id="RUS32964.1"/>
    </source>
</evidence>
<dbReference type="EMBL" id="RBNJ01001617">
    <property type="protein sequence ID" value="RUS32964.1"/>
    <property type="molecule type" value="Genomic_DNA"/>
</dbReference>
<evidence type="ECO:0000313" key="2">
    <source>
        <dbReference type="Proteomes" id="UP000274822"/>
    </source>
</evidence>